<feature type="transmembrane region" description="Helical" evidence="7">
    <location>
        <begin position="20"/>
        <end position="38"/>
    </location>
</feature>
<dbReference type="AlphaFoldDB" id="A0A1H2LKR7"/>
<feature type="transmembrane region" description="Helical" evidence="7">
    <location>
        <begin position="302"/>
        <end position="327"/>
    </location>
</feature>
<dbReference type="RefSeq" id="WP_091072917.1">
    <property type="nucleotide sequence ID" value="NZ_LT629799.1"/>
</dbReference>
<proteinExistence type="inferred from homology"/>
<dbReference type="InterPro" id="IPR005524">
    <property type="entry name" value="DUF318"/>
</dbReference>
<evidence type="ECO:0000313" key="9">
    <source>
        <dbReference type="Proteomes" id="UP000198825"/>
    </source>
</evidence>
<dbReference type="OrthoDB" id="8771795at2"/>
<dbReference type="Proteomes" id="UP000198825">
    <property type="component" value="Chromosome I"/>
</dbReference>
<evidence type="ECO:0000256" key="1">
    <source>
        <dbReference type="ARBA" id="ARBA00004651"/>
    </source>
</evidence>
<evidence type="ECO:0000256" key="4">
    <source>
        <dbReference type="ARBA" id="ARBA00022692"/>
    </source>
</evidence>
<dbReference type="PANTHER" id="PTHR43299">
    <property type="entry name" value="UPF0718 PROTEIN YRAQ"/>
    <property type="match status" value="1"/>
</dbReference>
<dbReference type="STRING" id="546874.SAMN04488544_0397"/>
<keyword evidence="5 7" id="KW-1133">Transmembrane helix</keyword>
<gene>
    <name evidence="8" type="ORF">SAMN04488544_0397</name>
</gene>
<evidence type="ECO:0008006" key="10">
    <source>
        <dbReference type="Google" id="ProtNLM"/>
    </source>
</evidence>
<feature type="transmembrane region" description="Helical" evidence="7">
    <location>
        <begin position="182"/>
        <end position="205"/>
    </location>
</feature>
<feature type="transmembrane region" description="Helical" evidence="7">
    <location>
        <begin position="274"/>
        <end position="295"/>
    </location>
</feature>
<comment type="subcellular location">
    <subcellularLocation>
        <location evidence="1">Cell membrane</location>
        <topology evidence="1">Multi-pass membrane protein</topology>
    </subcellularLocation>
</comment>
<feature type="transmembrane region" description="Helical" evidence="7">
    <location>
        <begin position="339"/>
        <end position="365"/>
    </location>
</feature>
<name>A0A1H2LKR7_9ACTN</name>
<evidence type="ECO:0000256" key="5">
    <source>
        <dbReference type="ARBA" id="ARBA00022989"/>
    </source>
</evidence>
<feature type="transmembrane region" description="Helical" evidence="7">
    <location>
        <begin position="155"/>
        <end position="176"/>
    </location>
</feature>
<keyword evidence="3" id="KW-1003">Cell membrane</keyword>
<evidence type="ECO:0000256" key="6">
    <source>
        <dbReference type="ARBA" id="ARBA00023136"/>
    </source>
</evidence>
<keyword evidence="6 7" id="KW-0472">Membrane</keyword>
<reference evidence="9" key="1">
    <citation type="submission" date="2016-10" db="EMBL/GenBank/DDBJ databases">
        <authorList>
            <person name="Varghese N."/>
            <person name="Submissions S."/>
        </authorList>
    </citation>
    <scope>NUCLEOTIDE SEQUENCE [LARGE SCALE GENOMIC DNA]</scope>
    <source>
        <strain evidence="9">DSM 21743</strain>
    </source>
</reference>
<dbReference type="Pfam" id="PF03773">
    <property type="entry name" value="ArsP_1"/>
    <property type="match status" value="1"/>
</dbReference>
<feature type="transmembrane region" description="Helical" evidence="7">
    <location>
        <begin position="246"/>
        <end position="268"/>
    </location>
</feature>
<accession>A0A1H2LKR7</accession>
<feature type="transmembrane region" description="Helical" evidence="7">
    <location>
        <begin position="122"/>
        <end position="143"/>
    </location>
</feature>
<keyword evidence="9" id="KW-1185">Reference proteome</keyword>
<keyword evidence="4 7" id="KW-0812">Transmembrane</keyword>
<dbReference type="GO" id="GO:0005886">
    <property type="term" value="C:plasma membrane"/>
    <property type="evidence" value="ECO:0007669"/>
    <property type="project" value="UniProtKB-SubCell"/>
</dbReference>
<protein>
    <recommendedName>
        <fullName evidence="10">Permease</fullName>
    </recommendedName>
</protein>
<evidence type="ECO:0000256" key="7">
    <source>
        <dbReference type="SAM" id="Phobius"/>
    </source>
</evidence>
<dbReference type="PANTHER" id="PTHR43299:SF1">
    <property type="entry name" value="UPF0718 PROTEIN YRAQ"/>
    <property type="match status" value="1"/>
</dbReference>
<organism evidence="8 9">
    <name type="scientific">Microlunatus sagamiharensis</name>
    <dbReference type="NCBI Taxonomy" id="546874"/>
    <lineage>
        <taxon>Bacteria</taxon>
        <taxon>Bacillati</taxon>
        <taxon>Actinomycetota</taxon>
        <taxon>Actinomycetes</taxon>
        <taxon>Propionibacteriales</taxon>
        <taxon>Propionibacteriaceae</taxon>
        <taxon>Microlunatus</taxon>
    </lineage>
</organism>
<evidence type="ECO:0000256" key="2">
    <source>
        <dbReference type="ARBA" id="ARBA00006386"/>
    </source>
</evidence>
<evidence type="ECO:0000313" key="8">
    <source>
        <dbReference type="EMBL" id="SDU81452.1"/>
    </source>
</evidence>
<dbReference type="EMBL" id="LT629799">
    <property type="protein sequence ID" value="SDU81452.1"/>
    <property type="molecule type" value="Genomic_DNA"/>
</dbReference>
<feature type="transmembrane region" description="Helical" evidence="7">
    <location>
        <begin position="79"/>
        <end position="102"/>
    </location>
</feature>
<evidence type="ECO:0000256" key="3">
    <source>
        <dbReference type="ARBA" id="ARBA00022475"/>
    </source>
</evidence>
<sequence length="366" mass="36986">MGTSSDVDARSGERLSRASAFLAVGIAVAVAATGLAWAKWLPYADRAGTVAASGAWKGSSLLALGAGENAFARAWDFTLAYSCAVWKALVVALVVAAAVDVLVPKRWLVALLGRRTPLGGSLAGGVASLPGMMCTCCTAPIAVTMRRAGVPLPAALAFWLGNPVLNPAVLVFLALLAPASWVAVRVVVGVLLVVGFSALVGVWAARRRGGDRADVPAAREAVERAQRQADEPLVWREVPRRFLSRLARLAVVLVPEYLVVVFLIGLVGPPLSGVFGQAGAVAVLLAALVGTLVVLPTGGEIPILLGLAAAGASAGMLGALLLVLPAVSLPSAVMVGRALGWRATAATAGATVVAGLLAGGLLTALA</sequence>
<comment type="similarity">
    <text evidence="2">Belongs to the UPF0718 family.</text>
</comment>